<organism evidence="3 4">
    <name type="scientific">Thiomicrospira aerophila AL3</name>
    <dbReference type="NCBI Taxonomy" id="717772"/>
    <lineage>
        <taxon>Bacteria</taxon>
        <taxon>Pseudomonadati</taxon>
        <taxon>Pseudomonadota</taxon>
        <taxon>Gammaproteobacteria</taxon>
        <taxon>Thiotrichales</taxon>
        <taxon>Piscirickettsiaceae</taxon>
        <taxon>Thiomicrospira</taxon>
    </lineage>
</organism>
<dbReference type="AlphaFoldDB" id="W0DUT2"/>
<reference evidence="3 4" key="1">
    <citation type="submission" date="2013-12" db="EMBL/GenBank/DDBJ databases">
        <authorList>
            <consortium name="DOE Joint Genome Institute"/>
            <person name="Kappler U."/>
            <person name="Huntemann M."/>
            <person name="Han J."/>
            <person name="Chen A."/>
            <person name="Kyrpides N."/>
            <person name="Mavromatis K."/>
            <person name="Markowitz V."/>
            <person name="Palaniappan K."/>
            <person name="Ivanova N."/>
            <person name="Schaumberg A."/>
            <person name="Pati A."/>
            <person name="Liolios K."/>
            <person name="Nordberg H.P."/>
            <person name="Cantor M.N."/>
            <person name="Hua S.X."/>
            <person name="Woyke T."/>
        </authorList>
    </citation>
    <scope>NUCLEOTIDE SEQUENCE [LARGE SCALE GENOMIC DNA]</scope>
    <source>
        <strain evidence="4">AL2</strain>
    </source>
</reference>
<name>W0DUT2_9GAMM</name>
<dbReference type="NCBIfam" id="TIGR00121">
    <property type="entry name" value="birA_ligase"/>
    <property type="match status" value="1"/>
</dbReference>
<gene>
    <name evidence="3" type="ORF">THIAE_01525</name>
</gene>
<protein>
    <recommendedName>
        <fullName evidence="2">BPL/LPL catalytic domain-containing protein</fullName>
    </recommendedName>
</protein>
<dbReference type="InterPro" id="IPR004408">
    <property type="entry name" value="Biotin_CoA_COase_ligase"/>
</dbReference>
<keyword evidence="1" id="KW-0436">Ligase</keyword>
<dbReference type="RefSeq" id="WP_025299254.1">
    <property type="nucleotide sequence ID" value="NZ_CP007030.1"/>
</dbReference>
<dbReference type="Pfam" id="PF03099">
    <property type="entry name" value="BPL_LplA_LipB"/>
    <property type="match status" value="1"/>
</dbReference>
<evidence type="ECO:0000313" key="4">
    <source>
        <dbReference type="Proteomes" id="UP000005380"/>
    </source>
</evidence>
<dbReference type="InterPro" id="IPR004143">
    <property type="entry name" value="BPL_LPL_catalytic"/>
</dbReference>
<dbReference type="GO" id="GO:0004077">
    <property type="term" value="F:biotin--[biotin carboxyl-carrier protein] ligase activity"/>
    <property type="evidence" value="ECO:0007669"/>
    <property type="project" value="InterPro"/>
</dbReference>
<dbReference type="PANTHER" id="PTHR12835">
    <property type="entry name" value="BIOTIN PROTEIN LIGASE"/>
    <property type="match status" value="1"/>
</dbReference>
<dbReference type="PROSITE" id="PS51733">
    <property type="entry name" value="BPL_LPL_CATALYTIC"/>
    <property type="match status" value="1"/>
</dbReference>
<evidence type="ECO:0000256" key="1">
    <source>
        <dbReference type="ARBA" id="ARBA00022598"/>
    </source>
</evidence>
<dbReference type="CDD" id="cd16442">
    <property type="entry name" value="BPL"/>
    <property type="match status" value="1"/>
</dbReference>
<evidence type="ECO:0000313" key="3">
    <source>
        <dbReference type="EMBL" id="AHF02177.1"/>
    </source>
</evidence>
<dbReference type="SUPFAM" id="SSF55681">
    <property type="entry name" value="Class II aaRS and biotin synthetases"/>
    <property type="match status" value="1"/>
</dbReference>
<dbReference type="Proteomes" id="UP000005380">
    <property type="component" value="Chromosome"/>
</dbReference>
<dbReference type="STRING" id="717772.THIAE_01525"/>
<dbReference type="EMBL" id="CP007030">
    <property type="protein sequence ID" value="AHF02177.1"/>
    <property type="molecule type" value="Genomic_DNA"/>
</dbReference>
<dbReference type="KEGG" id="tao:THIAE_01525"/>
<dbReference type="eggNOG" id="COG0340">
    <property type="taxonomic scope" value="Bacteria"/>
</dbReference>
<dbReference type="OrthoDB" id="9807064at2"/>
<sequence length="260" mass="28765">MSLIMSKPYPYYIFNFRELDSTSSFLKKVAGFTSKPVLCSSAYQHQGYGQQGRAWCSNHNDLMMSLMLSVPSKFLTTSGLSQFIALSLASSLETVTDQLIQVKWPNDIFIDGGKAGGILIEAVKTNHDESAIVIGFGLNLSLPLVSVPLDYPVTSLSSTLDRIQLINLCATNLIKALMEPLNECLYQGQIDYSLLNIIDWQKSDYFRQNETIRVQYPSGDVIIGTYLGLDQSGEALIYNPSSPANIIKVNSGAVQLRRFV</sequence>
<dbReference type="InterPro" id="IPR045864">
    <property type="entry name" value="aa-tRNA-synth_II/BPL/LPL"/>
</dbReference>
<dbReference type="PANTHER" id="PTHR12835:SF5">
    <property type="entry name" value="BIOTIN--PROTEIN LIGASE"/>
    <property type="match status" value="1"/>
</dbReference>
<dbReference type="GO" id="GO:0005737">
    <property type="term" value="C:cytoplasm"/>
    <property type="evidence" value="ECO:0007669"/>
    <property type="project" value="TreeGrafter"/>
</dbReference>
<dbReference type="InParanoid" id="W0DUT2"/>
<proteinExistence type="predicted"/>
<feature type="domain" description="BPL/LPL catalytic" evidence="2">
    <location>
        <begin position="1"/>
        <end position="185"/>
    </location>
</feature>
<dbReference type="Gene3D" id="3.30.930.10">
    <property type="entry name" value="Bira Bifunctional Protein, Domain 2"/>
    <property type="match status" value="1"/>
</dbReference>
<keyword evidence="4" id="KW-1185">Reference proteome</keyword>
<dbReference type="FunCoup" id="W0DUT2">
    <property type="interactions" value="390"/>
</dbReference>
<evidence type="ECO:0000259" key="2">
    <source>
        <dbReference type="PROSITE" id="PS51733"/>
    </source>
</evidence>
<accession>W0DUT2</accession>
<dbReference type="HOGENOM" id="CLU_051096_5_1_6"/>